<evidence type="ECO:0000256" key="1">
    <source>
        <dbReference type="ARBA" id="ARBA00022723"/>
    </source>
</evidence>
<dbReference type="PANTHER" id="PTHR13793">
    <property type="entry name" value="PHD FINGER PROTEINS"/>
    <property type="match status" value="1"/>
</dbReference>
<feature type="compositionally biased region" description="Basic residues" evidence="8">
    <location>
        <begin position="1058"/>
        <end position="1069"/>
    </location>
</feature>
<feature type="region of interest" description="Disordered" evidence="8">
    <location>
        <begin position="50"/>
        <end position="106"/>
    </location>
</feature>
<dbReference type="SMART" id="SM00297">
    <property type="entry name" value="BROMO"/>
    <property type="match status" value="1"/>
</dbReference>
<dbReference type="InterPro" id="IPR036427">
    <property type="entry name" value="Bromodomain-like_sf"/>
</dbReference>
<evidence type="ECO:0000256" key="5">
    <source>
        <dbReference type="ARBA" id="ARBA00023117"/>
    </source>
</evidence>
<feature type="compositionally biased region" description="Basic residues" evidence="8">
    <location>
        <begin position="832"/>
        <end position="848"/>
    </location>
</feature>
<feature type="region of interest" description="Disordered" evidence="8">
    <location>
        <begin position="976"/>
        <end position="1005"/>
    </location>
</feature>
<evidence type="ECO:0000259" key="10">
    <source>
        <dbReference type="PROSITE" id="PS50016"/>
    </source>
</evidence>
<dbReference type="Proteomes" id="UP001642540">
    <property type="component" value="Unassembled WGS sequence"/>
</dbReference>
<feature type="region of interest" description="Disordered" evidence="8">
    <location>
        <begin position="735"/>
        <end position="939"/>
    </location>
</feature>
<evidence type="ECO:0000313" key="12">
    <source>
        <dbReference type="EMBL" id="CAL8129533.1"/>
    </source>
</evidence>
<dbReference type="Pfam" id="PF10513">
    <property type="entry name" value="EPL1"/>
    <property type="match status" value="1"/>
</dbReference>
<feature type="compositionally biased region" description="Polar residues" evidence="8">
    <location>
        <begin position="850"/>
        <end position="859"/>
    </location>
</feature>
<keyword evidence="1" id="KW-0479">Metal-binding</keyword>
<dbReference type="SMART" id="SM00249">
    <property type="entry name" value="PHD"/>
    <property type="match status" value="2"/>
</dbReference>
<dbReference type="CDD" id="cd15670">
    <property type="entry name" value="ePHD_BRPF"/>
    <property type="match status" value="1"/>
</dbReference>
<feature type="domain" description="Bromo" evidence="9">
    <location>
        <begin position="556"/>
        <end position="626"/>
    </location>
</feature>
<dbReference type="Pfam" id="PF13831">
    <property type="entry name" value="PHD_2"/>
    <property type="match status" value="1"/>
</dbReference>
<dbReference type="InterPro" id="IPR001487">
    <property type="entry name" value="Bromodomain"/>
</dbReference>
<feature type="domain" description="PHD-type" evidence="11">
    <location>
        <begin position="266"/>
        <end position="386"/>
    </location>
</feature>
<organism evidence="12 13">
    <name type="scientific">Orchesella dallaii</name>
    <dbReference type="NCBI Taxonomy" id="48710"/>
    <lineage>
        <taxon>Eukaryota</taxon>
        <taxon>Metazoa</taxon>
        <taxon>Ecdysozoa</taxon>
        <taxon>Arthropoda</taxon>
        <taxon>Hexapoda</taxon>
        <taxon>Collembola</taxon>
        <taxon>Entomobryomorpha</taxon>
        <taxon>Entomobryoidea</taxon>
        <taxon>Orchesellidae</taxon>
        <taxon>Orchesellinae</taxon>
        <taxon>Orchesella</taxon>
    </lineage>
</organism>
<feature type="region of interest" description="Disordered" evidence="8">
    <location>
        <begin position="1045"/>
        <end position="1069"/>
    </location>
</feature>
<feature type="compositionally biased region" description="Basic residues" evidence="8">
    <location>
        <begin position="870"/>
        <end position="882"/>
    </location>
</feature>
<keyword evidence="2" id="KW-0677">Repeat</keyword>
<feature type="region of interest" description="Disordered" evidence="8">
    <location>
        <begin position="1128"/>
        <end position="1148"/>
    </location>
</feature>
<keyword evidence="4" id="KW-0862">Zinc</keyword>
<name>A0ABP1RKI4_9HEXA</name>
<dbReference type="PROSITE" id="PS50016">
    <property type="entry name" value="ZF_PHD_2"/>
    <property type="match status" value="1"/>
</dbReference>
<accession>A0ABP1RKI4</accession>
<feature type="compositionally biased region" description="Polar residues" evidence="8">
    <location>
        <begin position="819"/>
        <end position="828"/>
    </location>
</feature>
<keyword evidence="5 6" id="KW-0103">Bromodomain</keyword>
<dbReference type="InterPro" id="IPR013083">
    <property type="entry name" value="Znf_RING/FYVE/PHD"/>
</dbReference>
<feature type="compositionally biased region" description="Polar residues" evidence="8">
    <location>
        <begin position="657"/>
        <end position="666"/>
    </location>
</feature>
<evidence type="ECO:0000256" key="2">
    <source>
        <dbReference type="ARBA" id="ARBA00022737"/>
    </source>
</evidence>
<keyword evidence="13" id="KW-1185">Reference proteome</keyword>
<feature type="compositionally biased region" description="Basic and acidic residues" evidence="8">
    <location>
        <begin position="81"/>
        <end position="106"/>
    </location>
</feature>
<dbReference type="InterPro" id="IPR001965">
    <property type="entry name" value="Znf_PHD"/>
</dbReference>
<dbReference type="InterPro" id="IPR019787">
    <property type="entry name" value="Znf_PHD-finger"/>
</dbReference>
<dbReference type="SUPFAM" id="SSF47370">
    <property type="entry name" value="Bromodomain"/>
    <property type="match status" value="1"/>
</dbReference>
<comment type="caution">
    <text evidence="12">The sequence shown here is derived from an EMBL/GenBank/DDBJ whole genome shotgun (WGS) entry which is preliminary data.</text>
</comment>
<feature type="compositionally biased region" description="Acidic residues" evidence="8">
    <location>
        <begin position="1181"/>
        <end position="1234"/>
    </location>
</feature>
<reference evidence="12 13" key="1">
    <citation type="submission" date="2024-08" db="EMBL/GenBank/DDBJ databases">
        <authorList>
            <person name="Cucini C."/>
            <person name="Frati F."/>
        </authorList>
    </citation>
    <scope>NUCLEOTIDE SEQUENCE [LARGE SCALE GENOMIC DNA]</scope>
</reference>
<evidence type="ECO:0000256" key="8">
    <source>
        <dbReference type="SAM" id="MobiDB-lite"/>
    </source>
</evidence>
<feature type="domain" description="PHD-type" evidence="10">
    <location>
        <begin position="212"/>
        <end position="262"/>
    </location>
</feature>
<dbReference type="InterPro" id="IPR019542">
    <property type="entry name" value="Enhancer_polycomb-like_N"/>
</dbReference>
<evidence type="ECO:0000256" key="3">
    <source>
        <dbReference type="ARBA" id="ARBA00022771"/>
    </source>
</evidence>
<dbReference type="Gene3D" id="3.30.40.10">
    <property type="entry name" value="Zinc/RING finger domain, C3HC4 (zinc finger)"/>
    <property type="match status" value="2"/>
</dbReference>
<evidence type="ECO:0000256" key="6">
    <source>
        <dbReference type="PROSITE-ProRule" id="PRU00035"/>
    </source>
</evidence>
<feature type="compositionally biased region" description="Basic residues" evidence="8">
    <location>
        <begin position="1328"/>
        <end position="1348"/>
    </location>
</feature>
<feature type="region of interest" description="Disordered" evidence="8">
    <location>
        <begin position="1164"/>
        <end position="1398"/>
    </location>
</feature>
<evidence type="ECO:0000256" key="4">
    <source>
        <dbReference type="ARBA" id="ARBA00022833"/>
    </source>
</evidence>
<feature type="compositionally biased region" description="Polar residues" evidence="8">
    <location>
        <begin position="1048"/>
        <end position="1057"/>
    </location>
</feature>
<feature type="compositionally biased region" description="Acidic residues" evidence="8">
    <location>
        <begin position="50"/>
        <end position="59"/>
    </location>
</feature>
<keyword evidence="3 7" id="KW-0863">Zinc-finger</keyword>
<dbReference type="SUPFAM" id="SSF57903">
    <property type="entry name" value="FYVE/PHD zinc finger"/>
    <property type="match status" value="1"/>
</dbReference>
<dbReference type="Gene3D" id="1.20.920.10">
    <property type="entry name" value="Bromodomain-like"/>
    <property type="match status" value="1"/>
</dbReference>
<dbReference type="PRINTS" id="PR00503">
    <property type="entry name" value="BROMODOMAIN"/>
</dbReference>
<gene>
    <name evidence="12" type="ORF">ODALV1_LOCUS23255</name>
</gene>
<feature type="compositionally biased region" description="Polar residues" evidence="8">
    <location>
        <begin position="1366"/>
        <end position="1378"/>
    </location>
</feature>
<dbReference type="Pfam" id="PF00439">
    <property type="entry name" value="Bromodomain"/>
    <property type="match status" value="1"/>
</dbReference>
<dbReference type="CDD" id="cd15572">
    <property type="entry name" value="PHD_BRPF"/>
    <property type="match status" value="1"/>
</dbReference>
<evidence type="ECO:0008006" key="14">
    <source>
        <dbReference type="Google" id="ProtNLM"/>
    </source>
</evidence>
<evidence type="ECO:0000259" key="11">
    <source>
        <dbReference type="PROSITE" id="PS51805"/>
    </source>
</evidence>
<evidence type="ECO:0000259" key="9">
    <source>
        <dbReference type="PROSITE" id="PS50014"/>
    </source>
</evidence>
<dbReference type="EMBL" id="CAXLJM020000078">
    <property type="protein sequence ID" value="CAL8129533.1"/>
    <property type="molecule type" value="Genomic_DNA"/>
</dbReference>
<dbReference type="InterPro" id="IPR050701">
    <property type="entry name" value="Histone_Mod_Regulator"/>
</dbReference>
<feature type="compositionally biased region" description="Polar residues" evidence="8">
    <location>
        <begin position="771"/>
        <end position="783"/>
    </location>
</feature>
<dbReference type="PROSITE" id="PS01359">
    <property type="entry name" value="ZF_PHD_1"/>
    <property type="match status" value="1"/>
</dbReference>
<dbReference type="PROSITE" id="PS50014">
    <property type="entry name" value="BROMODOMAIN_2"/>
    <property type="match status" value="1"/>
</dbReference>
<feature type="compositionally biased region" description="Low complexity" evidence="8">
    <location>
        <begin position="1291"/>
        <end position="1323"/>
    </location>
</feature>
<dbReference type="PANTHER" id="PTHR13793:SF107">
    <property type="entry name" value="BROMODOMAIN-CONTAINING PROTEIN HOMOLOG"/>
    <property type="match status" value="1"/>
</dbReference>
<evidence type="ECO:0000256" key="7">
    <source>
        <dbReference type="PROSITE-ProRule" id="PRU00146"/>
    </source>
</evidence>
<dbReference type="Pfam" id="PF13832">
    <property type="entry name" value="zf-HC5HC2H_2"/>
    <property type="match status" value="1"/>
</dbReference>
<dbReference type="InterPro" id="IPR034732">
    <property type="entry name" value="EPHD"/>
</dbReference>
<sequence>MPSHLLKSSPVDTTPVVVQLPPNIVELTAGGVTEQIDVSETLQCLYQENEVEEVEDEPPFSEASSSTVKSKRGKATPKSSRKLDKNQRMSNKLEEAKSTPKSLRQQDELAVKKLPEASYRILSDYEIEEAPPPCSKGYIRYTERPLEEIAEEVEYDLDEEDIAWIGQVNEDRERDGHHPIELNTMELLMDRLEKESYMQNCGMDQGAMIDDDAVCCICMDGECQNSNAILFCDMCNLAVHQECYGVPYIPEGQWLCRRCRESPSVAVDCILCPNKGGAFKKTDTNQWAHVICAIWIPEVCFANTVFLEPIDSVGNIPAARWRLSCIICRKKNSGACIQCFTAKCCTAFHVTCAQQAGLCMRMETVKTSSVKSGFTVKKTAYCDAHAPADFIAERDGAQPDVKQIRKKMAEKRSALPVVSIPTIPPERITEISSAVNFTRKNAFVKRLMSYWKLKRMIRSGVPLLRRLQAASLSTNAHSNALSTSRTMDPAEVEATRKTYAYFTRLRQDLEKSRLLCELIRKREKLKREQINTTCKEVDMKIQPFNYFLSSMVDELISMDSQSIFKQPVDTSEVPDYLTVVKNPMDLSTMKEKIFDFQYQTIDDLQADFNLMIKNCKMYNSKETVFYRAAVKMEEWGGIVFRESIRKSRKIGFDHDSGTLNVQSPSRLDNAPQPKTDQDFIQLVEKVLDDKSRYNYSFPYHLQLLEEALDTCLSINNINSRVSKYKRIKREMTRLRNANRKGKAKGDGVGEFGAEDSPLDLTSDAGEEGDNGPSTSAGASSSIRNRLRSVDEEQRVKRRLSRTDSSGNAGLERSRLEGGESTSPLQLSVPSRRPGRGRPPKILRGRGRGNTRLNSSSTKESLLRPRPSPQRGKRGIGRTRGGRSLRLQPSLRRSTRTVVVNQQQPAGEKESESTTSSRHGSPIRASGVASAKPRHTRERAVKQSINNMDGKTLRGRSNSPKSIENAMAAAKSIICERSGGVEKSPRRSLNNNKKTGIGKLRRRSPGAAIGMLSNEVLASPSVRRNSAGKGSVSENLDVGDNSAAVGVLKSSSTKQTPSQRRRATPRRKRSVTNADTMLVRNGPAGELEDEDHVQQLRPTTNGLPVSPGQKFSSSVNVVANTLNVSPLSPKRRLRGGATNVPVNNNNNLTGSLHVSSVKRMDSFSVYRSGGDHDINSCSEGESGNEDDDEAEEEEEEDDEDDDDDDDDDEEDEEEEDGEEEGGVGGDEEEKVEEEDEGKKEEEVDSEEDELLSIRTVFSDAGAEDDRAHDFIDTPIGRSVSELSDNKDDDTTDSGSSTESDSSSTSSTSVVSSGSSTSKASSSSSMTTPKHYHHVKTKKRSPRAKAHHSIPRVSPSITSLFTRPFRVPQSSPIINNNTVHLSMKDKDRDGQWSGSSNSDQ</sequence>
<proteinExistence type="predicted"/>
<dbReference type="InterPro" id="IPR019786">
    <property type="entry name" value="Zinc_finger_PHD-type_CS"/>
</dbReference>
<evidence type="ECO:0000313" key="13">
    <source>
        <dbReference type="Proteomes" id="UP001642540"/>
    </source>
</evidence>
<feature type="region of interest" description="Disordered" evidence="8">
    <location>
        <begin position="655"/>
        <end position="674"/>
    </location>
</feature>
<dbReference type="InterPro" id="IPR011011">
    <property type="entry name" value="Znf_FYVE_PHD"/>
</dbReference>
<dbReference type="PROSITE" id="PS51805">
    <property type="entry name" value="EPHD"/>
    <property type="match status" value="1"/>
</dbReference>
<protein>
    <recommendedName>
        <fullName evidence="14">Peregrin</fullName>
    </recommendedName>
</protein>